<protein>
    <submittedName>
        <fullName evidence="2">YdcF family protein</fullName>
    </submittedName>
</protein>
<dbReference type="CDD" id="cd06259">
    <property type="entry name" value="YdcF-like"/>
    <property type="match status" value="1"/>
</dbReference>
<proteinExistence type="predicted"/>
<dbReference type="InterPro" id="IPR003848">
    <property type="entry name" value="DUF218"/>
</dbReference>
<dbReference type="GO" id="GO:0043164">
    <property type="term" value="P:Gram-negative-bacterium-type cell wall biogenesis"/>
    <property type="evidence" value="ECO:0007669"/>
    <property type="project" value="TreeGrafter"/>
</dbReference>
<dbReference type="InterPro" id="IPR051599">
    <property type="entry name" value="Cell_Envelope_Assoc"/>
</dbReference>
<dbReference type="AlphaFoldDB" id="A0AB38XM78"/>
<dbReference type="RefSeq" id="WP_004807679.1">
    <property type="nucleotide sequence ID" value="NZ_CP116394.1"/>
</dbReference>
<dbReference type="Pfam" id="PF02698">
    <property type="entry name" value="DUF218"/>
    <property type="match status" value="1"/>
</dbReference>
<dbReference type="KEGG" id="wne:PIG85_07345"/>
<reference evidence="2" key="1">
    <citation type="submission" date="2023-01" db="EMBL/GenBank/DDBJ databases">
        <title>Comparative Genomic Analysis of the Clinically-Derived Winkia Strain NY0527 Provides Evidence into the Taxonomic Reassignment of Winkia neuii and Characterizes Their Virulence Traits.</title>
        <authorList>
            <person name="Cai X."/>
            <person name="Peng Y."/>
            <person name="Li M."/>
            <person name="Qiu Y."/>
            <person name="Wang Y."/>
            <person name="Xu L."/>
            <person name="Hou Q."/>
        </authorList>
    </citation>
    <scope>NUCLEOTIDE SEQUENCE</scope>
    <source>
        <strain evidence="2">NY0527</strain>
    </source>
</reference>
<feature type="domain" description="DUF218" evidence="1">
    <location>
        <begin position="3"/>
        <end position="140"/>
    </location>
</feature>
<evidence type="ECO:0000259" key="1">
    <source>
        <dbReference type="Pfam" id="PF02698"/>
    </source>
</evidence>
<dbReference type="GO" id="GO:0000270">
    <property type="term" value="P:peptidoglycan metabolic process"/>
    <property type="evidence" value="ECO:0007669"/>
    <property type="project" value="TreeGrafter"/>
</dbReference>
<gene>
    <name evidence="2" type="ORF">PIG85_07345</name>
</gene>
<dbReference type="PANTHER" id="PTHR30336:SF4">
    <property type="entry name" value="ENVELOPE BIOGENESIS FACTOR ELYC"/>
    <property type="match status" value="1"/>
</dbReference>
<dbReference type="InterPro" id="IPR014729">
    <property type="entry name" value="Rossmann-like_a/b/a_fold"/>
</dbReference>
<sequence>MTAIVVLGAGLRGTSPSPVLARRLDSAISLWNRRGKKDVLILSGGQGPDEKISEAAAMARYAVARGIHPAFLILEAESTSTEENLRFSSALLPTADKKIFLVTSTFHLPRALAWAKAVGLDATGVGASAPPLSFVKWTLREVAALIITLPKILRAQPNFPIRPD</sequence>
<dbReference type="EMBL" id="CP116394">
    <property type="protein sequence ID" value="WCE45466.1"/>
    <property type="molecule type" value="Genomic_DNA"/>
</dbReference>
<evidence type="ECO:0000313" key="3">
    <source>
        <dbReference type="Proteomes" id="UP001211044"/>
    </source>
</evidence>
<dbReference type="PANTHER" id="PTHR30336">
    <property type="entry name" value="INNER MEMBRANE PROTEIN, PROBABLE PERMEASE"/>
    <property type="match status" value="1"/>
</dbReference>
<name>A0AB38XM78_9ACTO</name>
<organism evidence="2 3">
    <name type="scientific">Winkia neuii subsp. anitrata</name>
    <dbReference type="NCBI Taxonomy" id="29318"/>
    <lineage>
        <taxon>Bacteria</taxon>
        <taxon>Bacillati</taxon>
        <taxon>Actinomycetota</taxon>
        <taxon>Actinomycetes</taxon>
        <taxon>Actinomycetales</taxon>
        <taxon>Actinomycetaceae</taxon>
        <taxon>Winkia</taxon>
    </lineage>
</organism>
<dbReference type="Proteomes" id="UP001211044">
    <property type="component" value="Chromosome"/>
</dbReference>
<dbReference type="Gene3D" id="3.40.50.620">
    <property type="entry name" value="HUPs"/>
    <property type="match status" value="1"/>
</dbReference>
<dbReference type="GO" id="GO:0005886">
    <property type="term" value="C:plasma membrane"/>
    <property type="evidence" value="ECO:0007669"/>
    <property type="project" value="TreeGrafter"/>
</dbReference>
<evidence type="ECO:0000313" key="2">
    <source>
        <dbReference type="EMBL" id="WCE45466.1"/>
    </source>
</evidence>
<accession>A0AB38XM78</accession>